<dbReference type="EMBL" id="CP021369">
    <property type="protein sequence ID" value="ART61541.1"/>
    <property type="molecule type" value="Genomic_DNA"/>
</dbReference>
<dbReference type="Gene3D" id="3.40.50.150">
    <property type="entry name" value="Vaccinia Virus protein VP39"/>
    <property type="match status" value="1"/>
</dbReference>
<keyword evidence="3" id="KW-1185">Reference proteome</keyword>
<gene>
    <name evidence="1" type="ORF">CBP36_20975</name>
    <name evidence="2" type="ORF">CBP36_21495</name>
</gene>
<evidence type="ECO:0000313" key="2">
    <source>
        <dbReference type="EMBL" id="ART61541.1"/>
    </source>
</evidence>
<protein>
    <recommendedName>
        <fullName evidence="4">Methyltransferase type 11</fullName>
    </recommendedName>
</protein>
<dbReference type="InterPro" id="IPR029063">
    <property type="entry name" value="SAM-dependent_MTases_sf"/>
</dbReference>
<dbReference type="AlphaFoldDB" id="A0A240UJ75"/>
<organism evidence="2 3">
    <name type="scientific">Acidovorax carolinensis</name>
    <dbReference type="NCBI Taxonomy" id="553814"/>
    <lineage>
        <taxon>Bacteria</taxon>
        <taxon>Pseudomonadati</taxon>
        <taxon>Pseudomonadota</taxon>
        <taxon>Betaproteobacteria</taxon>
        <taxon>Burkholderiales</taxon>
        <taxon>Comamonadaceae</taxon>
        <taxon>Acidovorax</taxon>
    </lineage>
</organism>
<geneLocation type="plasmid" evidence="2 3">
    <name>pACP4.3</name>
</geneLocation>
<dbReference type="KEGG" id="acip:CBP36_20975"/>
<dbReference type="EMBL" id="CP021369">
    <property type="protein sequence ID" value="ART61443.1"/>
    <property type="molecule type" value="Genomic_DNA"/>
</dbReference>
<dbReference type="Pfam" id="PF13489">
    <property type="entry name" value="Methyltransf_23"/>
    <property type="match status" value="1"/>
</dbReference>
<accession>A0A240UJ75</accession>
<dbReference type="OrthoDB" id="9816424at2"/>
<sequence>MLISNLKKFVPHAWEVITCGMKVVDCGCYGWRLADHCSRVGATLIGVDQAEPPERPHGVEFAMIRDGVMALPDGYADVVVASHILEHVFDPVAFMRELMRVARPGGFIWIEAPSELSAIPCASDDAEDHEFLNFWDDPTHIRPWTPGAMYRLALSCHCLPLGIGRYDAGGIPATRMLGRKPEEAVVALTSRYVSLRGVDPGVGNAWAHVWGERPKLPSSMRHAR</sequence>
<dbReference type="Proteomes" id="UP000194440">
    <property type="component" value="Plasmid pACP4.3"/>
</dbReference>
<name>A0A240UJ75_9BURK</name>
<dbReference type="KEGG" id="acip:CBP36_21495"/>
<evidence type="ECO:0008006" key="4">
    <source>
        <dbReference type="Google" id="ProtNLM"/>
    </source>
</evidence>
<keyword evidence="2" id="KW-0614">Plasmid</keyword>
<reference evidence="2" key="1">
    <citation type="submission" date="2017-05" db="EMBL/GenBank/DDBJ databases">
        <title>Polyphasic characterization of four soil-derived phenanthrene-degrading Acidovorax strains and proposal of Acidovorax phenanthrenivorans sp. nov.</title>
        <authorList>
            <person name="Singleton D.R."/>
            <person name="Lee J."/>
            <person name="Dickey A.N."/>
            <person name="Stroud A."/>
            <person name="Scholl E.H."/>
            <person name="Wright F.A."/>
            <person name="Aitken M.D."/>
        </authorList>
    </citation>
    <scope>NUCLEOTIDE SEQUENCE [LARGE SCALE GENOMIC DNA]</scope>
    <source>
        <strain evidence="2">P4</strain>
        <plasmid evidence="2">pACP4.3</plasmid>
    </source>
</reference>
<dbReference type="RefSeq" id="WP_086929148.1">
    <property type="nucleotide sequence ID" value="NZ_CP021369.1"/>
</dbReference>
<evidence type="ECO:0000313" key="1">
    <source>
        <dbReference type="EMBL" id="ART61443.1"/>
    </source>
</evidence>
<proteinExistence type="predicted"/>
<evidence type="ECO:0000313" key="3">
    <source>
        <dbReference type="Proteomes" id="UP000194440"/>
    </source>
</evidence>
<dbReference type="SUPFAM" id="SSF53335">
    <property type="entry name" value="S-adenosyl-L-methionine-dependent methyltransferases"/>
    <property type="match status" value="1"/>
</dbReference>